<keyword evidence="3" id="KW-1185">Reference proteome</keyword>
<proteinExistence type="predicted"/>
<dbReference type="EMBL" id="SWLB01000011">
    <property type="protein sequence ID" value="KAF3333076.1"/>
    <property type="molecule type" value="Genomic_DNA"/>
</dbReference>
<reference evidence="2" key="1">
    <citation type="submission" date="2020-01" db="EMBL/GenBank/DDBJ databases">
        <title>Genome sequence of Kobresia littledalei, the first chromosome-level genome in the family Cyperaceae.</title>
        <authorList>
            <person name="Qu G."/>
        </authorList>
    </citation>
    <scope>NUCLEOTIDE SEQUENCE</scope>
    <source>
        <strain evidence="2">C.B.Clarke</strain>
        <tissue evidence="2">Leaf</tissue>
    </source>
</reference>
<evidence type="ECO:0000256" key="1">
    <source>
        <dbReference type="SAM" id="MobiDB-lite"/>
    </source>
</evidence>
<protein>
    <submittedName>
        <fullName evidence="2">Uncharacterized protein</fullName>
    </submittedName>
</protein>
<sequence>MDALSSSSPPPPPRSPPTISLGLSRNLRPVFATSAAAASSSPRVPVLLQALPNGSLSQCGAGADAHSPDFSLPNNFQLFLFS</sequence>
<name>A0A833R4G2_9POAL</name>
<gene>
    <name evidence="2" type="ORF">FCM35_KLT02653</name>
</gene>
<accession>A0A833R4G2</accession>
<comment type="caution">
    <text evidence="2">The sequence shown here is derived from an EMBL/GenBank/DDBJ whole genome shotgun (WGS) entry which is preliminary data.</text>
</comment>
<dbReference type="AlphaFoldDB" id="A0A833R4G2"/>
<evidence type="ECO:0000313" key="3">
    <source>
        <dbReference type="Proteomes" id="UP000623129"/>
    </source>
</evidence>
<dbReference type="Proteomes" id="UP000623129">
    <property type="component" value="Unassembled WGS sequence"/>
</dbReference>
<feature type="region of interest" description="Disordered" evidence="1">
    <location>
        <begin position="1"/>
        <end position="22"/>
    </location>
</feature>
<evidence type="ECO:0000313" key="2">
    <source>
        <dbReference type="EMBL" id="KAF3333076.1"/>
    </source>
</evidence>
<organism evidence="2 3">
    <name type="scientific">Carex littledalei</name>
    <dbReference type="NCBI Taxonomy" id="544730"/>
    <lineage>
        <taxon>Eukaryota</taxon>
        <taxon>Viridiplantae</taxon>
        <taxon>Streptophyta</taxon>
        <taxon>Embryophyta</taxon>
        <taxon>Tracheophyta</taxon>
        <taxon>Spermatophyta</taxon>
        <taxon>Magnoliopsida</taxon>
        <taxon>Liliopsida</taxon>
        <taxon>Poales</taxon>
        <taxon>Cyperaceae</taxon>
        <taxon>Cyperoideae</taxon>
        <taxon>Cariceae</taxon>
        <taxon>Carex</taxon>
        <taxon>Carex subgen. Euthyceras</taxon>
    </lineage>
</organism>